<dbReference type="PROSITE" id="PS50048">
    <property type="entry name" value="ZN2_CY6_FUNGAL_2"/>
    <property type="match status" value="1"/>
</dbReference>
<keyword evidence="6" id="KW-0539">Nucleus</keyword>
<dbReference type="GO" id="GO:0003677">
    <property type="term" value="F:DNA binding"/>
    <property type="evidence" value="ECO:0007669"/>
    <property type="project" value="UniProtKB-KW"/>
</dbReference>
<keyword evidence="2" id="KW-0479">Metal-binding</keyword>
<name>A0A1L9T585_9EURO</name>
<gene>
    <name evidence="8" type="ORF">ASPSYDRAFT_93522</name>
</gene>
<proteinExistence type="predicted"/>
<keyword evidence="5" id="KW-0804">Transcription</keyword>
<keyword evidence="3" id="KW-0805">Transcription regulation</keyword>
<dbReference type="STRING" id="1036612.A0A1L9T585"/>
<dbReference type="RefSeq" id="XP_040698410.1">
    <property type="nucleotide sequence ID" value="XM_040852844.1"/>
</dbReference>
<accession>A0A1L9T585</accession>
<evidence type="ECO:0000313" key="8">
    <source>
        <dbReference type="EMBL" id="OJJ54604.1"/>
    </source>
</evidence>
<dbReference type="PANTHER" id="PTHR46910:SF37">
    <property type="entry name" value="ZN(II)2CYS6 TRANSCRIPTION FACTOR (EUROFUNG)"/>
    <property type="match status" value="1"/>
</dbReference>
<evidence type="ECO:0000256" key="2">
    <source>
        <dbReference type="ARBA" id="ARBA00022723"/>
    </source>
</evidence>
<dbReference type="SMART" id="SM00906">
    <property type="entry name" value="Fungal_trans"/>
    <property type="match status" value="1"/>
</dbReference>
<evidence type="ECO:0000256" key="4">
    <source>
        <dbReference type="ARBA" id="ARBA00023125"/>
    </source>
</evidence>
<dbReference type="OrthoDB" id="2123952at2759"/>
<dbReference type="PROSITE" id="PS00463">
    <property type="entry name" value="ZN2_CY6_FUNGAL_1"/>
    <property type="match status" value="1"/>
</dbReference>
<comment type="subcellular location">
    <subcellularLocation>
        <location evidence="1">Nucleus</location>
    </subcellularLocation>
</comment>
<dbReference type="GO" id="GO:0000981">
    <property type="term" value="F:DNA-binding transcription factor activity, RNA polymerase II-specific"/>
    <property type="evidence" value="ECO:0007669"/>
    <property type="project" value="InterPro"/>
</dbReference>
<dbReference type="GO" id="GO:0008270">
    <property type="term" value="F:zinc ion binding"/>
    <property type="evidence" value="ECO:0007669"/>
    <property type="project" value="InterPro"/>
</dbReference>
<evidence type="ECO:0000256" key="3">
    <source>
        <dbReference type="ARBA" id="ARBA00023015"/>
    </source>
</evidence>
<dbReference type="Pfam" id="PF04082">
    <property type="entry name" value="Fungal_trans"/>
    <property type="match status" value="1"/>
</dbReference>
<dbReference type="Pfam" id="PF00172">
    <property type="entry name" value="Zn_clus"/>
    <property type="match status" value="1"/>
</dbReference>
<dbReference type="GeneID" id="63768917"/>
<evidence type="ECO:0000256" key="6">
    <source>
        <dbReference type="ARBA" id="ARBA00023242"/>
    </source>
</evidence>
<sequence>MIAHRNFSSATRPRARLRKACDYCRKSKVKCEKNEGSASCIACERSNTACIITSNADGPSLLRLQHGSPTRFISFKQRSKAVLYDWIYGNTPTSDLLKYGDLWKQVVPGACRRNLSFAFSRIALLEDQGDISKASTKPTGSANVVFLLPTEAELLQILLTFSECTASLFPLFREEIDEWLAAKTYLHPRLPENPASWAALNVSLAMGYSFHLLQHPNSREDSVKCRQHLQNALATLPHLLLGDPNLTSVQALLGMVALLNGSLEFPSTHAILAVAIRQSHTLGIHRVDQIQNADSERRARVFWMGYILDKMTCSIQGLSPLDDYTNHDIAPPDFQSYNQEPQGPSGLQQPPSFQLICRLATIKARIFSSVYVTGETDREDGHRYGFSQVPSIEELEKELSDCGSLIYSCSRREADLEAMEATSSDRVFTVLILLSYYHSIMMLYKPVYHNLSCDPRTTMQAIQVTACLNSARKTTRLIRYCPLNISLGFRSLLNYVFTSFVVLTMHLVDAPAAPTAYDDLQLLHEQSAFLSKLIESSQGMRLRASLEILLRTCHCYRDLAERAVLTPST</sequence>
<dbReference type="CDD" id="cd12148">
    <property type="entry name" value="fungal_TF_MHR"/>
    <property type="match status" value="1"/>
</dbReference>
<evidence type="ECO:0000256" key="5">
    <source>
        <dbReference type="ARBA" id="ARBA00023163"/>
    </source>
</evidence>
<evidence type="ECO:0000313" key="9">
    <source>
        <dbReference type="Proteomes" id="UP000184356"/>
    </source>
</evidence>
<dbReference type="EMBL" id="KV878594">
    <property type="protein sequence ID" value="OJJ54604.1"/>
    <property type="molecule type" value="Genomic_DNA"/>
</dbReference>
<dbReference type="InterPro" id="IPR050987">
    <property type="entry name" value="AtrR-like"/>
</dbReference>
<dbReference type="Proteomes" id="UP000184356">
    <property type="component" value="Unassembled WGS sequence"/>
</dbReference>
<keyword evidence="4" id="KW-0238">DNA-binding</keyword>
<dbReference type="InterPro" id="IPR001138">
    <property type="entry name" value="Zn2Cys6_DnaBD"/>
</dbReference>
<keyword evidence="9" id="KW-1185">Reference proteome</keyword>
<dbReference type="InterPro" id="IPR036864">
    <property type="entry name" value="Zn2-C6_fun-type_DNA-bd_sf"/>
</dbReference>
<protein>
    <recommendedName>
        <fullName evidence="7">Zn(2)-C6 fungal-type domain-containing protein</fullName>
    </recommendedName>
</protein>
<dbReference type="VEuPathDB" id="FungiDB:ASPSYDRAFT_93522"/>
<feature type="domain" description="Zn(2)-C6 fungal-type" evidence="7">
    <location>
        <begin position="20"/>
        <end position="52"/>
    </location>
</feature>
<dbReference type="SUPFAM" id="SSF57701">
    <property type="entry name" value="Zn2/Cys6 DNA-binding domain"/>
    <property type="match status" value="1"/>
</dbReference>
<organism evidence="8 9">
    <name type="scientific">Aspergillus sydowii CBS 593.65</name>
    <dbReference type="NCBI Taxonomy" id="1036612"/>
    <lineage>
        <taxon>Eukaryota</taxon>
        <taxon>Fungi</taxon>
        <taxon>Dikarya</taxon>
        <taxon>Ascomycota</taxon>
        <taxon>Pezizomycotina</taxon>
        <taxon>Eurotiomycetes</taxon>
        <taxon>Eurotiomycetidae</taxon>
        <taxon>Eurotiales</taxon>
        <taxon>Aspergillaceae</taxon>
        <taxon>Aspergillus</taxon>
        <taxon>Aspergillus subgen. Nidulantes</taxon>
    </lineage>
</organism>
<dbReference type="SMART" id="SM00066">
    <property type="entry name" value="GAL4"/>
    <property type="match status" value="1"/>
</dbReference>
<evidence type="ECO:0000259" key="7">
    <source>
        <dbReference type="PROSITE" id="PS50048"/>
    </source>
</evidence>
<dbReference type="AlphaFoldDB" id="A0A1L9T585"/>
<dbReference type="InterPro" id="IPR007219">
    <property type="entry name" value="XnlR_reg_dom"/>
</dbReference>
<reference evidence="9" key="1">
    <citation type="journal article" date="2017" name="Genome Biol.">
        <title>Comparative genomics reveals high biological diversity and specific adaptations in the industrially and medically important fungal genus Aspergillus.</title>
        <authorList>
            <person name="de Vries R.P."/>
            <person name="Riley R."/>
            <person name="Wiebenga A."/>
            <person name="Aguilar-Osorio G."/>
            <person name="Amillis S."/>
            <person name="Uchima C.A."/>
            <person name="Anderluh G."/>
            <person name="Asadollahi M."/>
            <person name="Askin M."/>
            <person name="Barry K."/>
            <person name="Battaglia E."/>
            <person name="Bayram O."/>
            <person name="Benocci T."/>
            <person name="Braus-Stromeyer S.A."/>
            <person name="Caldana C."/>
            <person name="Canovas D."/>
            <person name="Cerqueira G.C."/>
            <person name="Chen F."/>
            <person name="Chen W."/>
            <person name="Choi C."/>
            <person name="Clum A."/>
            <person name="Dos Santos R.A."/>
            <person name="Damasio A.R."/>
            <person name="Diallinas G."/>
            <person name="Emri T."/>
            <person name="Fekete E."/>
            <person name="Flipphi M."/>
            <person name="Freyberg S."/>
            <person name="Gallo A."/>
            <person name="Gournas C."/>
            <person name="Habgood R."/>
            <person name="Hainaut M."/>
            <person name="Harispe M.L."/>
            <person name="Henrissat B."/>
            <person name="Hilden K.S."/>
            <person name="Hope R."/>
            <person name="Hossain A."/>
            <person name="Karabika E."/>
            <person name="Karaffa L."/>
            <person name="Karanyi Z."/>
            <person name="Krasevec N."/>
            <person name="Kuo A."/>
            <person name="Kusch H."/>
            <person name="LaButti K."/>
            <person name="Lagendijk E.L."/>
            <person name="Lapidus A."/>
            <person name="Levasseur A."/>
            <person name="Lindquist E."/>
            <person name="Lipzen A."/>
            <person name="Logrieco A.F."/>
            <person name="MacCabe A."/>
            <person name="Maekelae M.R."/>
            <person name="Malavazi I."/>
            <person name="Melin P."/>
            <person name="Meyer V."/>
            <person name="Mielnichuk N."/>
            <person name="Miskei M."/>
            <person name="Molnar A.P."/>
            <person name="Mule G."/>
            <person name="Ngan C.Y."/>
            <person name="Orejas M."/>
            <person name="Orosz E."/>
            <person name="Ouedraogo J.P."/>
            <person name="Overkamp K.M."/>
            <person name="Park H.-S."/>
            <person name="Perrone G."/>
            <person name="Piumi F."/>
            <person name="Punt P.J."/>
            <person name="Ram A.F."/>
            <person name="Ramon A."/>
            <person name="Rauscher S."/>
            <person name="Record E."/>
            <person name="Riano-Pachon D.M."/>
            <person name="Robert V."/>
            <person name="Roehrig J."/>
            <person name="Ruller R."/>
            <person name="Salamov A."/>
            <person name="Salih N.S."/>
            <person name="Samson R.A."/>
            <person name="Sandor E."/>
            <person name="Sanguinetti M."/>
            <person name="Schuetze T."/>
            <person name="Sepcic K."/>
            <person name="Shelest E."/>
            <person name="Sherlock G."/>
            <person name="Sophianopoulou V."/>
            <person name="Squina F.M."/>
            <person name="Sun H."/>
            <person name="Susca A."/>
            <person name="Todd R.B."/>
            <person name="Tsang A."/>
            <person name="Unkles S.E."/>
            <person name="van de Wiele N."/>
            <person name="van Rossen-Uffink D."/>
            <person name="Oliveira J.V."/>
            <person name="Vesth T.C."/>
            <person name="Visser J."/>
            <person name="Yu J.-H."/>
            <person name="Zhou M."/>
            <person name="Andersen M.R."/>
            <person name="Archer D.B."/>
            <person name="Baker S.E."/>
            <person name="Benoit I."/>
            <person name="Brakhage A.A."/>
            <person name="Braus G.H."/>
            <person name="Fischer R."/>
            <person name="Frisvad J.C."/>
            <person name="Goldman G.H."/>
            <person name="Houbraken J."/>
            <person name="Oakley B."/>
            <person name="Pocsi I."/>
            <person name="Scazzocchio C."/>
            <person name="Seiboth B."/>
            <person name="vanKuyk P.A."/>
            <person name="Wortman J."/>
            <person name="Dyer P.S."/>
            <person name="Grigoriev I.V."/>
        </authorList>
    </citation>
    <scope>NUCLEOTIDE SEQUENCE [LARGE SCALE GENOMIC DNA]</scope>
    <source>
        <strain evidence="9">CBS 593.65</strain>
    </source>
</reference>
<dbReference type="PANTHER" id="PTHR46910">
    <property type="entry name" value="TRANSCRIPTION FACTOR PDR1"/>
    <property type="match status" value="1"/>
</dbReference>
<dbReference type="Gene3D" id="4.10.240.10">
    <property type="entry name" value="Zn(2)-C6 fungal-type DNA-binding domain"/>
    <property type="match status" value="1"/>
</dbReference>
<dbReference type="GO" id="GO:0005634">
    <property type="term" value="C:nucleus"/>
    <property type="evidence" value="ECO:0007669"/>
    <property type="project" value="UniProtKB-SubCell"/>
</dbReference>
<dbReference type="GO" id="GO:0006351">
    <property type="term" value="P:DNA-templated transcription"/>
    <property type="evidence" value="ECO:0007669"/>
    <property type="project" value="InterPro"/>
</dbReference>
<evidence type="ECO:0000256" key="1">
    <source>
        <dbReference type="ARBA" id="ARBA00004123"/>
    </source>
</evidence>
<dbReference type="CDD" id="cd00067">
    <property type="entry name" value="GAL4"/>
    <property type="match status" value="1"/>
</dbReference>